<dbReference type="Proteomes" id="UP000290407">
    <property type="component" value="Unassembled WGS sequence"/>
</dbReference>
<evidence type="ECO:0000313" key="2">
    <source>
        <dbReference type="EMBL" id="RYC69634.1"/>
    </source>
</evidence>
<reference evidence="2 3" key="1">
    <citation type="submission" date="2019-01" db="EMBL/GenBank/DDBJ databases">
        <title>Spirosoma flava sp. nov., a propanil-degrading bacterium isolated from herbicide-contaminated soil.</title>
        <authorList>
            <person name="Zhang L."/>
            <person name="Jiang J.-D."/>
        </authorList>
    </citation>
    <scope>NUCLEOTIDE SEQUENCE [LARGE SCALE GENOMIC DNA]</scope>
    <source>
        <strain evidence="2 3">TY50</strain>
    </source>
</reference>
<comment type="caution">
    <text evidence="2">The sequence shown here is derived from an EMBL/GenBank/DDBJ whole genome shotgun (WGS) entry which is preliminary data.</text>
</comment>
<dbReference type="GO" id="GO:0008745">
    <property type="term" value="F:N-acetylmuramoyl-L-alanine amidase activity"/>
    <property type="evidence" value="ECO:0007669"/>
    <property type="project" value="InterPro"/>
</dbReference>
<feature type="domain" description="N-acetylmuramoyl-L-alanine amidase" evidence="1">
    <location>
        <begin position="1"/>
        <end position="124"/>
    </location>
</feature>
<protein>
    <submittedName>
        <fullName evidence="2">N-acetylmuramoyl-L-alanine amidase</fullName>
    </submittedName>
</protein>
<gene>
    <name evidence="2" type="ORF">EQG79_13620</name>
</gene>
<evidence type="ECO:0000259" key="1">
    <source>
        <dbReference type="SMART" id="SM00644"/>
    </source>
</evidence>
<dbReference type="RefSeq" id="WP_129601859.1">
    <property type="nucleotide sequence ID" value="NZ_SBLB01000003.1"/>
</dbReference>
<dbReference type="GO" id="GO:0009253">
    <property type="term" value="P:peptidoglycan catabolic process"/>
    <property type="evidence" value="ECO:0007669"/>
    <property type="project" value="InterPro"/>
</dbReference>
<dbReference type="SMART" id="SM00644">
    <property type="entry name" value="Ami_2"/>
    <property type="match status" value="1"/>
</dbReference>
<dbReference type="InterPro" id="IPR036505">
    <property type="entry name" value="Amidase/PGRP_sf"/>
</dbReference>
<dbReference type="SUPFAM" id="SSF55846">
    <property type="entry name" value="N-acetylmuramoyl-L-alanine amidase-like"/>
    <property type="match status" value="1"/>
</dbReference>
<dbReference type="Gene3D" id="3.40.80.10">
    <property type="entry name" value="Peptidoglycan recognition protein-like"/>
    <property type="match status" value="1"/>
</dbReference>
<sequence length="145" mass="16222">MRQIDHIVLHCTAGPQSQTIDAIKNWWKTGLGWKQVGYHILIKADGEAVRLAEDEVVTNGVKNHNARSIHISYIGGVNKNGVAVDNRTPAQIATQLRLLREYKEKYPAARIVGHRDFLVPGKPGYKSCPSFSVRDFLTKHAPELL</sequence>
<organism evidence="2 3">
    <name type="scientific">Spirosoma sordidisoli</name>
    <dbReference type="NCBI Taxonomy" id="2502893"/>
    <lineage>
        <taxon>Bacteria</taxon>
        <taxon>Pseudomonadati</taxon>
        <taxon>Bacteroidota</taxon>
        <taxon>Cytophagia</taxon>
        <taxon>Cytophagales</taxon>
        <taxon>Cytophagaceae</taxon>
        <taxon>Spirosoma</taxon>
    </lineage>
</organism>
<name>A0A4Q2UK36_9BACT</name>
<dbReference type="AlphaFoldDB" id="A0A4Q2UK36"/>
<evidence type="ECO:0000313" key="3">
    <source>
        <dbReference type="Proteomes" id="UP000290407"/>
    </source>
</evidence>
<accession>A0A4Q2UK36</accession>
<dbReference type="CDD" id="cd06583">
    <property type="entry name" value="PGRP"/>
    <property type="match status" value="1"/>
</dbReference>
<proteinExistence type="predicted"/>
<dbReference type="InterPro" id="IPR002502">
    <property type="entry name" value="Amidase_domain"/>
</dbReference>
<keyword evidence="3" id="KW-1185">Reference proteome</keyword>
<dbReference type="EMBL" id="SBLB01000003">
    <property type="protein sequence ID" value="RYC69634.1"/>
    <property type="molecule type" value="Genomic_DNA"/>
</dbReference>
<dbReference type="Pfam" id="PF01510">
    <property type="entry name" value="Amidase_2"/>
    <property type="match status" value="1"/>
</dbReference>